<dbReference type="InterPro" id="IPR004087">
    <property type="entry name" value="KH_dom"/>
</dbReference>
<sequence length="389" mass="43579">MKRSGHRDDRRSIRASIVDPTKAAGAVIGKGGENVNALSRKYNASISVPDKRTAERVVTIVARKEDMLDCFKDVMKIIVDQERRGKPEIRVIVHQSHVGVIMGRQGANVKELGAKTKTQITIFKDVCPDSTDRVVLIVGDEENIADVVKSLIKDMADFTIRSLQRPYDAANYDPRNASLYGGIVTSGYDDDRGRGRDRYVSPHRPTPGAHDDYRRRDRIEPFLDRGRASPPRFDRDAVALAVQQQQLQLQQQQLQRQAEQQAQQQAQQQPAMAFSEAYLRGADVASVQMAIPKELSGKVTGSSGEIVSRIQQDSGARIDIGVTITGTPQQIEVAQMLIKQSIRKPDPSPQQRSYYVDEHMMNERIPDESGLVSRKPEIAATIWMRPWTR</sequence>
<dbReference type="PANTHER" id="PTHR10288">
    <property type="entry name" value="KH DOMAIN CONTAINING RNA BINDING PROTEIN"/>
    <property type="match status" value="1"/>
</dbReference>
<evidence type="ECO:0000259" key="5">
    <source>
        <dbReference type="SMART" id="SM00322"/>
    </source>
</evidence>
<keyword evidence="1" id="KW-0677">Repeat</keyword>
<dbReference type="GO" id="GO:0003723">
    <property type="term" value="F:RNA binding"/>
    <property type="evidence" value="ECO:0007669"/>
    <property type="project" value="UniProtKB-UniRule"/>
</dbReference>
<feature type="region of interest" description="Disordered" evidence="4">
    <location>
        <begin position="185"/>
        <end position="216"/>
    </location>
</feature>
<dbReference type="AlphaFoldDB" id="A0A915DZ63"/>
<evidence type="ECO:0000256" key="4">
    <source>
        <dbReference type="SAM" id="MobiDB-lite"/>
    </source>
</evidence>
<evidence type="ECO:0000256" key="3">
    <source>
        <dbReference type="SAM" id="Coils"/>
    </source>
</evidence>
<evidence type="ECO:0000256" key="1">
    <source>
        <dbReference type="ARBA" id="ARBA00022737"/>
    </source>
</evidence>
<feature type="domain" description="K Homology" evidence="5">
    <location>
        <begin position="11"/>
        <end position="79"/>
    </location>
</feature>
<evidence type="ECO:0000256" key="2">
    <source>
        <dbReference type="PROSITE-ProRule" id="PRU00117"/>
    </source>
</evidence>
<dbReference type="WBParaSite" id="jg24240">
    <property type="protein sequence ID" value="jg24240"/>
    <property type="gene ID" value="jg24240"/>
</dbReference>
<evidence type="ECO:0000313" key="7">
    <source>
        <dbReference type="WBParaSite" id="jg24240"/>
    </source>
</evidence>
<dbReference type="Pfam" id="PF00013">
    <property type="entry name" value="KH_1"/>
    <property type="match status" value="3"/>
</dbReference>
<feature type="compositionally biased region" description="Basic and acidic residues" evidence="4">
    <location>
        <begin position="189"/>
        <end position="200"/>
    </location>
</feature>
<keyword evidence="6" id="KW-1185">Reference proteome</keyword>
<feature type="coiled-coil region" evidence="3">
    <location>
        <begin position="240"/>
        <end position="269"/>
    </location>
</feature>
<name>A0A915DZ63_9BILA</name>
<reference evidence="7" key="1">
    <citation type="submission" date="2022-11" db="UniProtKB">
        <authorList>
            <consortium name="WormBaseParasite"/>
        </authorList>
    </citation>
    <scope>IDENTIFICATION</scope>
</reference>
<keyword evidence="2" id="KW-0694">RNA-binding</keyword>
<dbReference type="Proteomes" id="UP000887574">
    <property type="component" value="Unplaced"/>
</dbReference>
<dbReference type="SMART" id="SM00322">
    <property type="entry name" value="KH"/>
    <property type="match status" value="3"/>
</dbReference>
<protein>
    <submittedName>
        <fullName evidence="7">K Homology domain-containing protein</fullName>
    </submittedName>
</protein>
<keyword evidence="3" id="KW-0175">Coiled coil</keyword>
<dbReference type="SUPFAM" id="SSF54791">
    <property type="entry name" value="Eukaryotic type KH-domain (KH-domain type I)"/>
    <property type="match status" value="3"/>
</dbReference>
<accession>A0A915DZ63</accession>
<dbReference type="PROSITE" id="PS50084">
    <property type="entry name" value="KH_TYPE_1"/>
    <property type="match status" value="3"/>
</dbReference>
<dbReference type="InterPro" id="IPR036612">
    <property type="entry name" value="KH_dom_type_1_sf"/>
</dbReference>
<feature type="domain" description="K Homology" evidence="5">
    <location>
        <begin position="283"/>
        <end position="343"/>
    </location>
</feature>
<organism evidence="6 7">
    <name type="scientific">Ditylenchus dipsaci</name>
    <dbReference type="NCBI Taxonomy" id="166011"/>
    <lineage>
        <taxon>Eukaryota</taxon>
        <taxon>Metazoa</taxon>
        <taxon>Ecdysozoa</taxon>
        <taxon>Nematoda</taxon>
        <taxon>Chromadorea</taxon>
        <taxon>Rhabditida</taxon>
        <taxon>Tylenchina</taxon>
        <taxon>Tylenchomorpha</taxon>
        <taxon>Sphaerularioidea</taxon>
        <taxon>Anguinidae</taxon>
        <taxon>Anguininae</taxon>
        <taxon>Ditylenchus</taxon>
    </lineage>
</organism>
<dbReference type="CDD" id="cd22432">
    <property type="entry name" value="KH-I_HNRNPK_rpt1"/>
    <property type="match status" value="1"/>
</dbReference>
<feature type="domain" description="K Homology" evidence="5">
    <location>
        <begin position="85"/>
        <end position="156"/>
    </location>
</feature>
<dbReference type="Gene3D" id="3.30.1370.10">
    <property type="entry name" value="K Homology domain, type 1"/>
    <property type="match status" value="3"/>
</dbReference>
<proteinExistence type="predicted"/>
<evidence type="ECO:0000313" key="6">
    <source>
        <dbReference type="Proteomes" id="UP000887574"/>
    </source>
</evidence>
<dbReference type="InterPro" id="IPR004088">
    <property type="entry name" value="KH_dom_type_1"/>
</dbReference>